<proteinExistence type="predicted"/>
<gene>
    <name evidence="1" type="ORF">ISF26_21280</name>
</gene>
<evidence type="ECO:0000313" key="1">
    <source>
        <dbReference type="EMBL" id="UFP94255.1"/>
    </source>
</evidence>
<dbReference type="EMBL" id="CP063845">
    <property type="protein sequence ID" value="UFP94255.1"/>
    <property type="molecule type" value="Genomic_DNA"/>
</dbReference>
<sequence length="75" mass="8186">MRTTLDLEEDVLLAAKEIARQRGVSLGKVFSDLARQALSGSSDVSIRNGVPLFPVHDQSGIATLELINRLRDEVP</sequence>
<dbReference type="RefSeq" id="WP_230841314.1">
    <property type="nucleotide sequence ID" value="NZ_CP063845.1"/>
</dbReference>
<accession>A0ABY3PKR8</accession>
<evidence type="ECO:0000313" key="2">
    <source>
        <dbReference type="Proteomes" id="UP001054846"/>
    </source>
</evidence>
<dbReference type="Proteomes" id="UP001054846">
    <property type="component" value="Chromosome"/>
</dbReference>
<name>A0ABY3PKR8_9CYAN</name>
<protein>
    <submittedName>
        <fullName evidence="1">CopG family transcriptional regulator</fullName>
    </submittedName>
</protein>
<organism evidence="1 2">
    <name type="scientific">Gloeobacter morelensis MG652769</name>
    <dbReference type="NCBI Taxonomy" id="2781736"/>
    <lineage>
        <taxon>Bacteria</taxon>
        <taxon>Bacillati</taxon>
        <taxon>Cyanobacteriota</taxon>
        <taxon>Cyanophyceae</taxon>
        <taxon>Gloeobacterales</taxon>
        <taxon>Gloeobacteraceae</taxon>
        <taxon>Gloeobacter</taxon>
        <taxon>Gloeobacter morelensis</taxon>
    </lineage>
</organism>
<keyword evidence="2" id="KW-1185">Reference proteome</keyword>
<reference evidence="1 2" key="1">
    <citation type="journal article" date="2021" name="Genome Biol. Evol.">
        <title>Complete Genome Sequencing of a Novel Gloeobacter Species from a Waterfall Cave in Mexico.</title>
        <authorList>
            <person name="Saw J.H."/>
            <person name="Cardona T."/>
            <person name="Montejano G."/>
        </authorList>
    </citation>
    <scope>NUCLEOTIDE SEQUENCE [LARGE SCALE GENOMIC DNA]</scope>
    <source>
        <strain evidence="1">MG652769</strain>
    </source>
</reference>